<reference evidence="2" key="1">
    <citation type="submission" date="2015-01" db="EMBL/GenBank/DDBJ databases">
        <authorList>
            <person name="Aksoy S."/>
            <person name="Warren W."/>
            <person name="Wilson R.K."/>
        </authorList>
    </citation>
    <scope>NUCLEOTIDE SEQUENCE [LARGE SCALE GENOMIC DNA]</scope>
    <source>
        <strain evidence="2">IAEA</strain>
    </source>
</reference>
<dbReference type="PROSITE" id="PS01311">
    <property type="entry name" value="LGT"/>
    <property type="match status" value="1"/>
</dbReference>
<evidence type="ECO:0000313" key="1">
    <source>
        <dbReference type="EnsemblMetazoa" id="GPPI046384-PA"/>
    </source>
</evidence>
<dbReference type="Proteomes" id="UP000092460">
    <property type="component" value="Unassembled WGS sequence"/>
</dbReference>
<dbReference type="GO" id="GO:0042158">
    <property type="term" value="P:lipoprotein biosynthetic process"/>
    <property type="evidence" value="ECO:0007669"/>
    <property type="project" value="InterPro"/>
</dbReference>
<dbReference type="AlphaFoldDB" id="A0A1B0C156"/>
<accession>A0A1B0C156</accession>
<proteinExistence type="predicted"/>
<dbReference type="EMBL" id="JXJN01023883">
    <property type="status" value="NOT_ANNOTATED_CDS"/>
    <property type="molecule type" value="Genomic_DNA"/>
</dbReference>
<organism evidence="1 2">
    <name type="scientific">Glossina palpalis gambiensis</name>
    <dbReference type="NCBI Taxonomy" id="67801"/>
    <lineage>
        <taxon>Eukaryota</taxon>
        <taxon>Metazoa</taxon>
        <taxon>Ecdysozoa</taxon>
        <taxon>Arthropoda</taxon>
        <taxon>Hexapoda</taxon>
        <taxon>Insecta</taxon>
        <taxon>Pterygota</taxon>
        <taxon>Neoptera</taxon>
        <taxon>Endopterygota</taxon>
        <taxon>Diptera</taxon>
        <taxon>Brachycera</taxon>
        <taxon>Muscomorpha</taxon>
        <taxon>Hippoboscoidea</taxon>
        <taxon>Glossinidae</taxon>
        <taxon>Glossina</taxon>
    </lineage>
</organism>
<keyword evidence="2" id="KW-1185">Reference proteome</keyword>
<dbReference type="VEuPathDB" id="VectorBase:GPPI046384"/>
<protein>
    <submittedName>
        <fullName evidence="1">Uncharacterized protein</fullName>
    </submittedName>
</protein>
<reference evidence="1" key="2">
    <citation type="submission" date="2020-05" db="UniProtKB">
        <authorList>
            <consortium name="EnsemblMetazoa"/>
        </authorList>
    </citation>
    <scope>IDENTIFICATION</scope>
    <source>
        <strain evidence="1">IAEA</strain>
    </source>
</reference>
<dbReference type="Pfam" id="PF01790">
    <property type="entry name" value="LGT"/>
    <property type="match status" value="1"/>
</dbReference>
<sequence>MDTLILDPYYIFKIWEGGMSFHVPFGLGAGRIGNFINGELWGRNNSRVLSTARSTDRDKYYRFL</sequence>
<dbReference type="GO" id="GO:0005886">
    <property type="term" value="C:plasma membrane"/>
    <property type="evidence" value="ECO:0007669"/>
    <property type="project" value="InterPro"/>
</dbReference>
<name>A0A1B0C156_9MUSC</name>
<dbReference type="EnsemblMetazoa" id="GPPI046384-RA">
    <property type="protein sequence ID" value="GPPI046384-PA"/>
    <property type="gene ID" value="GPPI046384"/>
</dbReference>
<dbReference type="GO" id="GO:0008961">
    <property type="term" value="F:phosphatidylglycerol-prolipoprotein diacylglyceryl transferase activity"/>
    <property type="evidence" value="ECO:0007669"/>
    <property type="project" value="InterPro"/>
</dbReference>
<dbReference type="InterPro" id="IPR001640">
    <property type="entry name" value="Lgt"/>
</dbReference>
<evidence type="ECO:0000313" key="2">
    <source>
        <dbReference type="Proteomes" id="UP000092460"/>
    </source>
</evidence>